<dbReference type="InterPro" id="IPR013783">
    <property type="entry name" value="Ig-like_fold"/>
</dbReference>
<keyword evidence="6" id="KW-1185">Reference proteome</keyword>
<evidence type="ECO:0000256" key="2">
    <source>
        <dbReference type="ARBA" id="ARBA00022692"/>
    </source>
</evidence>
<comment type="subcellular location">
    <subcellularLocation>
        <location evidence="1">Membrane</location>
    </subcellularLocation>
</comment>
<evidence type="ECO:0000313" key="5">
    <source>
        <dbReference type="EMBL" id="KAF5919456.1"/>
    </source>
</evidence>
<dbReference type="InterPro" id="IPR013106">
    <property type="entry name" value="Ig_V-set"/>
</dbReference>
<evidence type="ECO:0000259" key="4">
    <source>
        <dbReference type="Pfam" id="PF07686"/>
    </source>
</evidence>
<keyword evidence="3" id="KW-0472">Membrane</keyword>
<accession>A0A7J7EVK3</accession>
<dbReference type="AlphaFoldDB" id="A0A7J7EVK3"/>
<dbReference type="Pfam" id="PF07686">
    <property type="entry name" value="V-set"/>
    <property type="match status" value="1"/>
</dbReference>
<comment type="caution">
    <text evidence="5">The sequence shown here is derived from an EMBL/GenBank/DDBJ whole genome shotgun (WGS) entry which is preliminary data.</text>
</comment>
<keyword evidence="2" id="KW-0812">Transmembrane</keyword>
<gene>
    <name evidence="5" type="ORF">HPG69_006056</name>
</gene>
<dbReference type="Proteomes" id="UP000551758">
    <property type="component" value="Unassembled WGS sequence"/>
</dbReference>
<evidence type="ECO:0000313" key="6">
    <source>
        <dbReference type="Proteomes" id="UP000551758"/>
    </source>
</evidence>
<reference evidence="5 6" key="1">
    <citation type="journal article" date="2020" name="Mol. Biol. Evol.">
        <title>Interspecific Gene Flow and the Evolution of Specialization in Black and White Rhinoceros.</title>
        <authorList>
            <person name="Moodley Y."/>
            <person name="Westbury M.V."/>
            <person name="Russo I.M."/>
            <person name="Gopalakrishnan S."/>
            <person name="Rakotoarivelo A."/>
            <person name="Olsen R.A."/>
            <person name="Prost S."/>
            <person name="Tunstall T."/>
            <person name="Ryder O.A."/>
            <person name="Dalen L."/>
            <person name="Bruford M.W."/>
        </authorList>
    </citation>
    <scope>NUCLEOTIDE SEQUENCE [LARGE SCALE GENOMIC DNA]</scope>
    <source>
        <strain evidence="5">SBR-YM</strain>
        <tissue evidence="5">Skin</tissue>
    </source>
</reference>
<evidence type="ECO:0000256" key="1">
    <source>
        <dbReference type="ARBA" id="ARBA00004370"/>
    </source>
</evidence>
<sequence length="162" mass="17990">MVMKCQYSVGEEGHRKFWCRGPHWKDCVRAIETTQVAGQEVRRGRVTLRDSPREHFFVVTMQHLEEGDADTYWCGVDRARGVPQAPLAVTIFPGSAAVAMRTTETSAGTGTLALTSHMSGPGLPACFYHGATWLAWLQRHPEGYGQPGPGNLQLLPRRLSVW</sequence>
<feature type="domain" description="Immunoglobulin V-set" evidence="4">
    <location>
        <begin position="3"/>
        <end position="79"/>
    </location>
</feature>
<dbReference type="Gene3D" id="2.60.40.10">
    <property type="entry name" value="Immunoglobulins"/>
    <property type="match status" value="1"/>
</dbReference>
<organism evidence="5 6">
    <name type="scientific">Diceros bicornis minor</name>
    <name type="common">South-central black rhinoceros</name>
    <dbReference type="NCBI Taxonomy" id="77932"/>
    <lineage>
        <taxon>Eukaryota</taxon>
        <taxon>Metazoa</taxon>
        <taxon>Chordata</taxon>
        <taxon>Craniata</taxon>
        <taxon>Vertebrata</taxon>
        <taxon>Euteleostomi</taxon>
        <taxon>Mammalia</taxon>
        <taxon>Eutheria</taxon>
        <taxon>Laurasiatheria</taxon>
        <taxon>Perissodactyla</taxon>
        <taxon>Rhinocerotidae</taxon>
        <taxon>Diceros</taxon>
    </lineage>
</organism>
<evidence type="ECO:0000256" key="3">
    <source>
        <dbReference type="ARBA" id="ARBA00023136"/>
    </source>
</evidence>
<dbReference type="GO" id="GO:0004888">
    <property type="term" value="F:transmembrane signaling receptor activity"/>
    <property type="evidence" value="ECO:0007669"/>
    <property type="project" value="TreeGrafter"/>
</dbReference>
<dbReference type="InterPro" id="IPR050671">
    <property type="entry name" value="CD300_family_receptors"/>
</dbReference>
<dbReference type="GO" id="GO:0005886">
    <property type="term" value="C:plasma membrane"/>
    <property type="evidence" value="ECO:0007669"/>
    <property type="project" value="TreeGrafter"/>
</dbReference>
<dbReference type="PANTHER" id="PTHR11860:SF87">
    <property type="entry name" value="CMRF35-LIKE MOLECULE 8"/>
    <property type="match status" value="1"/>
</dbReference>
<name>A0A7J7EVK3_DICBM</name>
<protein>
    <recommendedName>
        <fullName evidence="4">Immunoglobulin V-set domain-containing protein</fullName>
    </recommendedName>
</protein>
<dbReference type="PANTHER" id="PTHR11860">
    <property type="entry name" value="POLYMERIC-IMMUNOGLOBULIN RECEPTOR"/>
    <property type="match status" value="1"/>
</dbReference>
<dbReference type="SUPFAM" id="SSF48726">
    <property type="entry name" value="Immunoglobulin"/>
    <property type="match status" value="1"/>
</dbReference>
<dbReference type="EMBL" id="JACDTQ010002282">
    <property type="protein sequence ID" value="KAF5919456.1"/>
    <property type="molecule type" value="Genomic_DNA"/>
</dbReference>
<dbReference type="InterPro" id="IPR036179">
    <property type="entry name" value="Ig-like_dom_sf"/>
</dbReference>
<proteinExistence type="predicted"/>